<dbReference type="RefSeq" id="WP_005815811.1">
    <property type="nucleotide sequence ID" value="NC_011830.1"/>
</dbReference>
<dbReference type="EMBL" id="CP001336">
    <property type="protein sequence ID" value="ACL22563.1"/>
    <property type="molecule type" value="Genomic_DNA"/>
</dbReference>
<evidence type="ECO:0000313" key="3">
    <source>
        <dbReference type="Proteomes" id="UP000007726"/>
    </source>
</evidence>
<dbReference type="KEGG" id="dhd:Dhaf_4562"/>
<organism evidence="2 3">
    <name type="scientific">Desulfitobacterium hafniense (strain DSM 10664 / DCB-2)</name>
    <dbReference type="NCBI Taxonomy" id="272564"/>
    <lineage>
        <taxon>Bacteria</taxon>
        <taxon>Bacillati</taxon>
        <taxon>Bacillota</taxon>
        <taxon>Clostridia</taxon>
        <taxon>Eubacteriales</taxon>
        <taxon>Desulfitobacteriaceae</taxon>
        <taxon>Desulfitobacterium</taxon>
    </lineage>
</organism>
<evidence type="ECO:0000259" key="1">
    <source>
        <dbReference type="PROSITE" id="PS50943"/>
    </source>
</evidence>
<dbReference type="SMART" id="SM00530">
    <property type="entry name" value="HTH_XRE"/>
    <property type="match status" value="1"/>
</dbReference>
<protein>
    <submittedName>
        <fullName evidence="2">Transcriptional regulator, XRE family</fullName>
    </submittedName>
</protein>
<dbReference type="Gene3D" id="1.10.260.40">
    <property type="entry name" value="lambda repressor-like DNA-binding domains"/>
    <property type="match status" value="1"/>
</dbReference>
<reference evidence="2 3" key="1">
    <citation type="journal article" date="2012" name="BMC Microbiol.">
        <title>Genome sequence of Desulfitobacterium hafniense DCB-2, a Gram-positive anaerobe capable of dehalogenation and metal reduction.</title>
        <authorList>
            <person name="Kim S.H."/>
            <person name="Harzman C."/>
            <person name="Davis J.K."/>
            <person name="Hutcheson R."/>
            <person name="Broderick J.B."/>
            <person name="Marsh T.L."/>
            <person name="Tiedje J.M."/>
        </authorList>
    </citation>
    <scope>NUCLEOTIDE SEQUENCE [LARGE SCALE GENOMIC DNA]</scope>
    <source>
        <strain evidence="3">DSM 10664 / DCB-2</strain>
    </source>
</reference>
<dbReference type="CDD" id="cd00093">
    <property type="entry name" value="HTH_XRE"/>
    <property type="match status" value="1"/>
</dbReference>
<accession>B8FWR5</accession>
<dbReference type="SUPFAM" id="SSF47413">
    <property type="entry name" value="lambda repressor-like DNA-binding domains"/>
    <property type="match status" value="1"/>
</dbReference>
<proteinExistence type="predicted"/>
<dbReference type="HOGENOM" id="CLU_066192_18_4_9"/>
<name>B8FWR5_DESHD</name>
<evidence type="ECO:0000313" key="2">
    <source>
        <dbReference type="EMBL" id="ACL22563.1"/>
    </source>
</evidence>
<sequence length="98" mass="11106">MAKTWNDYKKNIKSLTAEEKAEIDLKVKIVSQIVEARKEKGLSQTELEAISGIKQTHIARLENNRNDPQLTTILKLLYPLGMTLDVVPIVPFDTNQSQ</sequence>
<dbReference type="Proteomes" id="UP000007726">
    <property type="component" value="Chromosome"/>
</dbReference>
<dbReference type="AlphaFoldDB" id="B8FWR5"/>
<gene>
    <name evidence="2" type="ordered locus">Dhaf_4562</name>
</gene>
<dbReference type="Pfam" id="PF01381">
    <property type="entry name" value="HTH_3"/>
    <property type="match status" value="1"/>
</dbReference>
<feature type="domain" description="HTH cro/C1-type" evidence="1">
    <location>
        <begin position="33"/>
        <end position="87"/>
    </location>
</feature>
<dbReference type="InterPro" id="IPR001387">
    <property type="entry name" value="Cro/C1-type_HTH"/>
</dbReference>
<dbReference type="InterPro" id="IPR010982">
    <property type="entry name" value="Lambda_DNA-bd_dom_sf"/>
</dbReference>
<dbReference type="PROSITE" id="PS50943">
    <property type="entry name" value="HTH_CROC1"/>
    <property type="match status" value="1"/>
</dbReference>
<dbReference type="GO" id="GO:0003677">
    <property type="term" value="F:DNA binding"/>
    <property type="evidence" value="ECO:0007669"/>
    <property type="project" value="InterPro"/>
</dbReference>